<dbReference type="InterPro" id="IPR052819">
    <property type="entry name" value="Chromatin_regulatory_protein"/>
</dbReference>
<evidence type="ECO:0000259" key="6">
    <source>
        <dbReference type="PROSITE" id="PS50016"/>
    </source>
</evidence>
<dbReference type="AlphaFoldDB" id="A0A6A5UDK7"/>
<dbReference type="PROSITE" id="PS50016">
    <property type="entry name" value="ZF_PHD_2"/>
    <property type="match status" value="1"/>
</dbReference>
<dbReference type="GO" id="GO:0032221">
    <property type="term" value="C:Rpd3S complex"/>
    <property type="evidence" value="ECO:0007669"/>
    <property type="project" value="TreeGrafter"/>
</dbReference>
<organism evidence="7 8">
    <name type="scientific">Byssothecium circinans</name>
    <dbReference type="NCBI Taxonomy" id="147558"/>
    <lineage>
        <taxon>Eukaryota</taxon>
        <taxon>Fungi</taxon>
        <taxon>Dikarya</taxon>
        <taxon>Ascomycota</taxon>
        <taxon>Pezizomycotina</taxon>
        <taxon>Dothideomycetes</taxon>
        <taxon>Pleosporomycetidae</taxon>
        <taxon>Pleosporales</taxon>
        <taxon>Massarineae</taxon>
        <taxon>Massarinaceae</taxon>
        <taxon>Byssothecium</taxon>
    </lineage>
</organism>
<dbReference type="InterPro" id="IPR019786">
    <property type="entry name" value="Zinc_finger_PHD-type_CS"/>
</dbReference>
<feature type="compositionally biased region" description="Basic residues" evidence="5">
    <location>
        <begin position="77"/>
        <end position="92"/>
    </location>
</feature>
<dbReference type="Gene3D" id="3.30.40.10">
    <property type="entry name" value="Zinc/RING finger domain, C3HC4 (zinc finger)"/>
    <property type="match status" value="2"/>
</dbReference>
<evidence type="ECO:0000256" key="1">
    <source>
        <dbReference type="ARBA" id="ARBA00022723"/>
    </source>
</evidence>
<dbReference type="InterPro" id="IPR019787">
    <property type="entry name" value="Znf_PHD-finger"/>
</dbReference>
<evidence type="ECO:0000256" key="4">
    <source>
        <dbReference type="PROSITE-ProRule" id="PRU00146"/>
    </source>
</evidence>
<dbReference type="InterPro" id="IPR013083">
    <property type="entry name" value="Znf_RING/FYVE/PHD"/>
</dbReference>
<feature type="compositionally biased region" description="Low complexity" evidence="5">
    <location>
        <begin position="297"/>
        <end position="318"/>
    </location>
</feature>
<dbReference type="SUPFAM" id="SSF57903">
    <property type="entry name" value="FYVE/PHD zinc finger"/>
    <property type="match status" value="2"/>
</dbReference>
<accession>A0A6A5UDK7</accession>
<sequence length="1077" mass="116798">MPATRQKRKSRTGTPQDTPAATPPFSDSRREKFQSSLDTWVEPALQNPAPSFQEHGFYPQGVLQGMAPLGALPTSKARQKVHGNSSVRRKALSRQSNTFMGEDEGTTPEMTPAPELAREDSERQEEEDEDIQATFPEQDEDEDDDYQPTKKKVKTSHGAKTPVRGKGAAQGKPSAQAKTPAKNGMVPATATTATPFASNFPIQSLDHETSQRIHIAVNDAIARCVNNDIKNVGTALKDMLDASREDPNLAKALDGVIHQKESAEDWGVFRTFIKAAKKRIKRAFKVKQAQDAAMSAKQAQAARAASSPPAPAVATPPSDYASPPLDLEVAAAPTIEIAKPVDLEPEESLVDVEPTVAAPNPFTTAPAFPAAEAPTPPARKMSSKSPRKSQLPNGHLAPHSGRDTTAEAPTNTPTPADKTPETGAGSDSDLSDVNEEIIKNVEAPKPARINGNNAALVAKKAKNIAAARAAKKSRANSTKPFGKHKEKLPVTPEELAKLAELEKVRQKYSNDQQPLREQMQAFAPTSEIRFDDEMLETESLTESQIAVGPPAGPAHVRRAGRKPQRNGMTIQTSGAKRPPEDSRFSSPHLHIDSATTSRPSTPAGAFSHVPSKRVKLNNGQALQAARTKRSPVKNRDGPIAGIPHTGGGGSRQSGPDDNDPSSPPSESDDLCSACKGAGEFVICDHCPRVFHFLCCDPPMLEAPTGSFSCFECSAKLKPAEETATEFLNFAPLAPLFKSLESINTRAFALPTEVQNFYENVAARADGSYMEETKKFPLAKSSGYGYQRPDYTKINDGDKPILCTSCGFTSGGKRQMLKCDFCAAHWHLDCLDPPMANPPHINLDSAHRDAWRCPRHIEHDLRSGYVVQNDLNEAQDTAMVDAPIPRLGRKVRKPRHPNVIEPTFSRGMRNNGLIDIINDPDDDTDGEGNYVFGTDEKDFNSHVYRVPEKGLILDFIGKVKSGRVTKRARQDEASTKAAAQRKASMQHFAARPIEQQQAALHLAQFAKKEHDIGMNDTNVDALVLRLTVSCLLPSLTSNADAPEEVISTISDAPPPPVSDAERAQLIKLQKLISMRLKG</sequence>
<reference evidence="7" key="1">
    <citation type="journal article" date="2020" name="Stud. Mycol.">
        <title>101 Dothideomycetes genomes: a test case for predicting lifestyles and emergence of pathogens.</title>
        <authorList>
            <person name="Haridas S."/>
            <person name="Albert R."/>
            <person name="Binder M."/>
            <person name="Bloem J."/>
            <person name="Labutti K."/>
            <person name="Salamov A."/>
            <person name="Andreopoulos B."/>
            <person name="Baker S."/>
            <person name="Barry K."/>
            <person name="Bills G."/>
            <person name="Bluhm B."/>
            <person name="Cannon C."/>
            <person name="Castanera R."/>
            <person name="Culley D."/>
            <person name="Daum C."/>
            <person name="Ezra D."/>
            <person name="Gonzalez J."/>
            <person name="Henrissat B."/>
            <person name="Kuo A."/>
            <person name="Liang C."/>
            <person name="Lipzen A."/>
            <person name="Lutzoni F."/>
            <person name="Magnuson J."/>
            <person name="Mondo S."/>
            <person name="Nolan M."/>
            <person name="Ohm R."/>
            <person name="Pangilinan J."/>
            <person name="Park H.-J."/>
            <person name="Ramirez L."/>
            <person name="Alfaro M."/>
            <person name="Sun H."/>
            <person name="Tritt A."/>
            <person name="Yoshinaga Y."/>
            <person name="Zwiers L.-H."/>
            <person name="Turgeon B."/>
            <person name="Goodwin S."/>
            <person name="Spatafora J."/>
            <person name="Crous P."/>
            <person name="Grigoriev I."/>
        </authorList>
    </citation>
    <scope>NUCLEOTIDE SEQUENCE</scope>
    <source>
        <strain evidence="7">CBS 675.92</strain>
    </source>
</reference>
<dbReference type="PANTHER" id="PTHR47636">
    <property type="entry name" value="TRANSCRIPTIONAL REGULATORY PROTEIN RCO1"/>
    <property type="match status" value="1"/>
</dbReference>
<keyword evidence="3" id="KW-0862">Zinc</keyword>
<keyword evidence="1" id="KW-0479">Metal-binding</keyword>
<evidence type="ECO:0000313" key="7">
    <source>
        <dbReference type="EMBL" id="KAF1963283.1"/>
    </source>
</evidence>
<dbReference type="InterPro" id="IPR011011">
    <property type="entry name" value="Znf_FYVE_PHD"/>
</dbReference>
<feature type="region of interest" description="Disordered" evidence="5">
    <location>
        <begin position="357"/>
        <end position="431"/>
    </location>
</feature>
<dbReference type="PANTHER" id="PTHR47636:SF1">
    <property type="entry name" value="TRANSCRIPTIONAL REGULATORY PROTEIN RCO1"/>
    <property type="match status" value="1"/>
</dbReference>
<dbReference type="GO" id="GO:0006357">
    <property type="term" value="P:regulation of transcription by RNA polymerase II"/>
    <property type="evidence" value="ECO:0007669"/>
    <property type="project" value="TreeGrafter"/>
</dbReference>
<gene>
    <name evidence="7" type="ORF">CC80DRAFT_511666</name>
</gene>
<feature type="domain" description="PHD-type" evidence="6">
    <location>
        <begin position="668"/>
        <end position="715"/>
    </location>
</feature>
<feature type="compositionally biased region" description="Acidic residues" evidence="5">
    <location>
        <begin position="122"/>
        <end position="146"/>
    </location>
</feature>
<evidence type="ECO:0000256" key="2">
    <source>
        <dbReference type="ARBA" id="ARBA00022771"/>
    </source>
</evidence>
<dbReference type="GO" id="GO:0008270">
    <property type="term" value="F:zinc ion binding"/>
    <property type="evidence" value="ECO:0007669"/>
    <property type="project" value="UniProtKB-KW"/>
</dbReference>
<keyword evidence="8" id="KW-1185">Reference proteome</keyword>
<dbReference type="SMART" id="SM00249">
    <property type="entry name" value="PHD"/>
    <property type="match status" value="2"/>
</dbReference>
<dbReference type="CDD" id="cd15534">
    <property type="entry name" value="PHD2_PHF12_Rco1"/>
    <property type="match status" value="1"/>
</dbReference>
<keyword evidence="2 4" id="KW-0863">Zinc-finger</keyword>
<dbReference type="FunFam" id="3.30.40.10:FF:000748">
    <property type="entry name" value="PHD finger domain protein, putative"/>
    <property type="match status" value="1"/>
</dbReference>
<feature type="region of interest" description="Disordered" evidence="5">
    <location>
        <begin position="297"/>
        <end position="321"/>
    </location>
</feature>
<feature type="compositionally biased region" description="Basic residues" evidence="5">
    <location>
        <begin position="1"/>
        <end position="11"/>
    </location>
</feature>
<feature type="region of interest" description="Disordered" evidence="5">
    <location>
        <begin position="542"/>
        <end position="669"/>
    </location>
</feature>
<dbReference type="Proteomes" id="UP000800035">
    <property type="component" value="Unassembled WGS sequence"/>
</dbReference>
<evidence type="ECO:0000313" key="8">
    <source>
        <dbReference type="Proteomes" id="UP000800035"/>
    </source>
</evidence>
<protein>
    <recommendedName>
        <fullName evidence="6">PHD-type domain-containing protein</fullName>
    </recommendedName>
</protein>
<evidence type="ECO:0000256" key="3">
    <source>
        <dbReference type="ARBA" id="ARBA00022833"/>
    </source>
</evidence>
<dbReference type="EMBL" id="ML976977">
    <property type="protein sequence ID" value="KAF1963283.1"/>
    <property type="molecule type" value="Genomic_DNA"/>
</dbReference>
<feature type="compositionally biased region" description="Low complexity" evidence="5">
    <location>
        <begin position="357"/>
        <end position="373"/>
    </location>
</feature>
<dbReference type="OrthoDB" id="5876363at2759"/>
<evidence type="ECO:0000256" key="5">
    <source>
        <dbReference type="SAM" id="MobiDB-lite"/>
    </source>
</evidence>
<feature type="compositionally biased region" description="Basic residues" evidence="5">
    <location>
        <begin position="555"/>
        <end position="564"/>
    </location>
</feature>
<feature type="compositionally biased region" description="Low complexity" evidence="5">
    <location>
        <begin position="406"/>
        <end position="416"/>
    </location>
</feature>
<dbReference type="Pfam" id="PF00628">
    <property type="entry name" value="PHD"/>
    <property type="match status" value="1"/>
</dbReference>
<feature type="region of interest" description="Disordered" evidence="5">
    <location>
        <begin position="1"/>
        <end position="186"/>
    </location>
</feature>
<name>A0A6A5UDK7_9PLEO</name>
<dbReference type="PROSITE" id="PS01359">
    <property type="entry name" value="ZF_PHD_1"/>
    <property type="match status" value="1"/>
</dbReference>
<proteinExistence type="predicted"/>
<dbReference type="InterPro" id="IPR001965">
    <property type="entry name" value="Znf_PHD"/>
</dbReference>